<keyword evidence="3" id="KW-1185">Reference proteome</keyword>
<evidence type="ECO:0000256" key="1">
    <source>
        <dbReference type="SAM" id="MobiDB-lite"/>
    </source>
</evidence>
<protein>
    <submittedName>
        <fullName evidence="2">Uncharacterized protein</fullName>
    </submittedName>
</protein>
<feature type="region of interest" description="Disordered" evidence="1">
    <location>
        <begin position="209"/>
        <end position="242"/>
    </location>
</feature>
<gene>
    <name evidence="2" type="ORF">BS47DRAFT_1370136</name>
</gene>
<accession>A0A9P6AB98</accession>
<dbReference type="EMBL" id="MU129835">
    <property type="protein sequence ID" value="KAF9502622.1"/>
    <property type="molecule type" value="Genomic_DNA"/>
</dbReference>
<evidence type="ECO:0000313" key="3">
    <source>
        <dbReference type="Proteomes" id="UP000886523"/>
    </source>
</evidence>
<name>A0A9P6AB98_9AGAM</name>
<sequence>MDPAVHMNDKTWYHTPAGADRATDITQARTHHHPNPLHPRLDTEPNPIQPPYDKPGMSPYGPCRPHERQNVVPHTCWSGCVVLKDHVTDITQARMHHHPNPLHPRLDTEPNPIQPPYDKPGMSPYGPRCPHERQNTVPHPRWSGLRDTHHPSLNAPRPKPPHPRIDTEPNPIQPPYDKLGTSPYGPRCPHEQQNTVPHLLQQVCGTKRSCNQHHLSPNAPSPEPPSNENPCTCSWGPRGPRV</sequence>
<feature type="region of interest" description="Disordered" evidence="1">
    <location>
        <begin position="96"/>
        <end position="192"/>
    </location>
</feature>
<reference evidence="2" key="1">
    <citation type="journal article" date="2020" name="Nat. Commun.">
        <title>Large-scale genome sequencing of mycorrhizal fungi provides insights into the early evolution of symbiotic traits.</title>
        <authorList>
            <person name="Miyauchi S."/>
            <person name="Kiss E."/>
            <person name="Kuo A."/>
            <person name="Drula E."/>
            <person name="Kohler A."/>
            <person name="Sanchez-Garcia M."/>
            <person name="Morin E."/>
            <person name="Andreopoulos B."/>
            <person name="Barry K.W."/>
            <person name="Bonito G."/>
            <person name="Buee M."/>
            <person name="Carver A."/>
            <person name="Chen C."/>
            <person name="Cichocki N."/>
            <person name="Clum A."/>
            <person name="Culley D."/>
            <person name="Crous P.W."/>
            <person name="Fauchery L."/>
            <person name="Girlanda M."/>
            <person name="Hayes R.D."/>
            <person name="Keri Z."/>
            <person name="LaButti K."/>
            <person name="Lipzen A."/>
            <person name="Lombard V."/>
            <person name="Magnuson J."/>
            <person name="Maillard F."/>
            <person name="Murat C."/>
            <person name="Nolan M."/>
            <person name="Ohm R.A."/>
            <person name="Pangilinan J."/>
            <person name="Pereira M.F."/>
            <person name="Perotto S."/>
            <person name="Peter M."/>
            <person name="Pfister S."/>
            <person name="Riley R."/>
            <person name="Sitrit Y."/>
            <person name="Stielow J.B."/>
            <person name="Szollosi G."/>
            <person name="Zifcakova L."/>
            <person name="Stursova M."/>
            <person name="Spatafora J.W."/>
            <person name="Tedersoo L."/>
            <person name="Vaario L.M."/>
            <person name="Yamada A."/>
            <person name="Yan M."/>
            <person name="Wang P."/>
            <person name="Xu J."/>
            <person name="Bruns T."/>
            <person name="Baldrian P."/>
            <person name="Vilgalys R."/>
            <person name="Dunand C."/>
            <person name="Henrissat B."/>
            <person name="Grigoriev I.V."/>
            <person name="Hibbett D."/>
            <person name="Nagy L.G."/>
            <person name="Martin F.M."/>
        </authorList>
    </citation>
    <scope>NUCLEOTIDE SEQUENCE</scope>
    <source>
        <strain evidence="2">UP504</strain>
    </source>
</reference>
<comment type="caution">
    <text evidence="2">The sequence shown here is derived from an EMBL/GenBank/DDBJ whole genome shotgun (WGS) entry which is preliminary data.</text>
</comment>
<dbReference type="Proteomes" id="UP000886523">
    <property type="component" value="Unassembled WGS sequence"/>
</dbReference>
<evidence type="ECO:0000313" key="2">
    <source>
        <dbReference type="EMBL" id="KAF9502622.1"/>
    </source>
</evidence>
<dbReference type="AlphaFoldDB" id="A0A9P6AB98"/>
<proteinExistence type="predicted"/>
<organism evidence="2 3">
    <name type="scientific">Hydnum rufescens UP504</name>
    <dbReference type="NCBI Taxonomy" id="1448309"/>
    <lineage>
        <taxon>Eukaryota</taxon>
        <taxon>Fungi</taxon>
        <taxon>Dikarya</taxon>
        <taxon>Basidiomycota</taxon>
        <taxon>Agaricomycotina</taxon>
        <taxon>Agaricomycetes</taxon>
        <taxon>Cantharellales</taxon>
        <taxon>Hydnaceae</taxon>
        <taxon>Hydnum</taxon>
    </lineage>
</organism>